<dbReference type="AlphaFoldDB" id="A0A6P1TBC3"/>
<dbReference type="OrthoDB" id="5727747at2"/>
<evidence type="ECO:0000313" key="1">
    <source>
        <dbReference type="EMBL" id="MBB5210168.1"/>
    </source>
</evidence>
<keyword evidence="3" id="KW-1185">Reference proteome</keyword>
<name>A0A6P1TBC3_9GAMM</name>
<proteinExistence type="predicted"/>
<reference evidence="1 4" key="2">
    <citation type="submission" date="2020-08" db="EMBL/GenBank/DDBJ databases">
        <title>Genomic Encyclopedia of Type Strains, Phase IV (KMG-IV): sequencing the most valuable type-strain genomes for metagenomic binning, comparative biology and taxonomic classification.</title>
        <authorList>
            <person name="Goeker M."/>
        </authorList>
    </citation>
    <scope>NUCLEOTIDE SEQUENCE [LARGE SCALE GENOMIC DNA]</scope>
    <source>
        <strain evidence="1 4">DSM 11525</strain>
    </source>
</reference>
<evidence type="ECO:0000313" key="4">
    <source>
        <dbReference type="Proteomes" id="UP000563601"/>
    </source>
</evidence>
<accession>A0A6P1TBC3</accession>
<reference evidence="2 3" key="1">
    <citation type="submission" date="2020-01" db="EMBL/GenBank/DDBJ databases">
        <title>The possibility of degradation of plastic by Microbulbifer hydrolyticus IRE-31.</title>
        <authorList>
            <person name="Liu L."/>
        </authorList>
    </citation>
    <scope>NUCLEOTIDE SEQUENCE [LARGE SCALE GENOMIC DNA]</scope>
    <source>
        <strain evidence="2 3">IRE-31</strain>
    </source>
</reference>
<evidence type="ECO:0000313" key="2">
    <source>
        <dbReference type="EMBL" id="QHQ39317.1"/>
    </source>
</evidence>
<organism evidence="1 4">
    <name type="scientific">Microbulbifer hydrolyticus</name>
    <dbReference type="NCBI Taxonomy" id="48074"/>
    <lineage>
        <taxon>Bacteria</taxon>
        <taxon>Pseudomonadati</taxon>
        <taxon>Pseudomonadota</taxon>
        <taxon>Gammaproteobacteria</taxon>
        <taxon>Cellvibrionales</taxon>
        <taxon>Microbulbiferaceae</taxon>
        <taxon>Microbulbifer</taxon>
    </lineage>
</organism>
<dbReference type="Proteomes" id="UP000563601">
    <property type="component" value="Unassembled WGS sequence"/>
</dbReference>
<evidence type="ECO:0000313" key="3">
    <source>
        <dbReference type="Proteomes" id="UP000464675"/>
    </source>
</evidence>
<dbReference type="EMBL" id="CP047491">
    <property type="protein sequence ID" value="QHQ39317.1"/>
    <property type="molecule type" value="Genomic_DNA"/>
</dbReference>
<dbReference type="Proteomes" id="UP000464675">
    <property type="component" value="Chromosome"/>
</dbReference>
<dbReference type="RefSeq" id="WP_161858639.1">
    <property type="nucleotide sequence ID" value="NZ_CP047491.1"/>
</dbReference>
<dbReference type="EMBL" id="JACHHR010000001">
    <property type="protein sequence ID" value="MBB5210168.1"/>
    <property type="molecule type" value="Genomic_DNA"/>
</dbReference>
<gene>
    <name evidence="2" type="ORF">GTQ55_10185</name>
    <name evidence="1" type="ORF">HNQ53_000356</name>
</gene>
<sequence length="248" mass="27719">MGDCAAVQPIAQGDYTYLCDGVPVPVFERWSLFQVGELFALHSTREIPALSAVISARALIGEGRIKQCVLRWHDVDRQKTIAASSYRAEESAPASGRYLYRATGMSTRRVAVGRALYFPLLRIFAGQLLGALAVQENAEAQVLVPWIHDPSQPRKLFVPEFSQRRVRFLEAVCARKGGEILDCYEYVGGQYDRGAIYGMANGLLREYRWQQGRSEWVVQLENLQGCWPGEALWPHPMVPATDAISAET</sequence>
<protein>
    <submittedName>
        <fullName evidence="1">Uncharacterized protein</fullName>
    </submittedName>
</protein>